<accession>A0ABV4U1U8</accession>
<evidence type="ECO:0000259" key="1">
    <source>
        <dbReference type="Pfam" id="PF00149"/>
    </source>
</evidence>
<sequence length="226" mass="24867">MMMDRIAITWHGHRFELLAQRGAYWHAQRALIVADVHFGKADHFRQAGVPVPWGTAEANLGRLDAMLGATQAARLIVLGDLFHARTGLSDRLLDCLSQWRQRRRAMEIVVVPGNHDATLADDVATLDMHWVEPVWELAGLRFEHEPPSQPSAEGACSTPTLAGHVHPAVRLHGAGRASLRWPCFWFGERVAVLPAMGAFTGMHPVRPRAGDQVVVVHPQGDGVMAV</sequence>
<dbReference type="InterPro" id="IPR024173">
    <property type="entry name" value="Pesterase_MJ0037-like"/>
</dbReference>
<dbReference type="Gene3D" id="3.60.21.10">
    <property type="match status" value="1"/>
</dbReference>
<name>A0ABV4U1U8_9BACT</name>
<gene>
    <name evidence="2" type="primary">pdeM</name>
    <name evidence="2" type="ORF">ACERK3_02440</name>
</gene>
<feature type="domain" description="Calcineurin-like phosphoesterase" evidence="1">
    <location>
        <begin position="29"/>
        <end position="126"/>
    </location>
</feature>
<dbReference type="Pfam" id="PF00149">
    <property type="entry name" value="Metallophos"/>
    <property type="match status" value="1"/>
</dbReference>
<dbReference type="EMBL" id="JBGUBD010000001">
    <property type="protein sequence ID" value="MFA9477145.1"/>
    <property type="molecule type" value="Genomic_DNA"/>
</dbReference>
<dbReference type="PANTHER" id="PTHR39323">
    <property type="entry name" value="BLR1149 PROTEIN"/>
    <property type="match status" value="1"/>
</dbReference>
<keyword evidence="2" id="KW-0378">Hydrolase</keyword>
<organism evidence="2 3">
    <name type="scientific">Natronomicrosphaera hydrolytica</name>
    <dbReference type="NCBI Taxonomy" id="3242702"/>
    <lineage>
        <taxon>Bacteria</taxon>
        <taxon>Pseudomonadati</taxon>
        <taxon>Planctomycetota</taxon>
        <taxon>Phycisphaerae</taxon>
        <taxon>Phycisphaerales</taxon>
        <taxon>Phycisphaeraceae</taxon>
        <taxon>Natronomicrosphaera</taxon>
    </lineage>
</organism>
<dbReference type="PIRSF" id="PIRSF000887">
    <property type="entry name" value="Pesterase_MJ0037"/>
    <property type="match status" value="1"/>
</dbReference>
<dbReference type="Proteomes" id="UP001575105">
    <property type="component" value="Unassembled WGS sequence"/>
</dbReference>
<evidence type="ECO:0000313" key="2">
    <source>
        <dbReference type="EMBL" id="MFA9477145.1"/>
    </source>
</evidence>
<dbReference type="InterPro" id="IPR029052">
    <property type="entry name" value="Metallo-depent_PP-like"/>
</dbReference>
<dbReference type="GO" id="GO:0016874">
    <property type="term" value="F:ligase activity"/>
    <property type="evidence" value="ECO:0007669"/>
    <property type="project" value="UniProtKB-KW"/>
</dbReference>
<dbReference type="RefSeq" id="WP_425344066.1">
    <property type="nucleotide sequence ID" value="NZ_JBGUBD010000001.1"/>
</dbReference>
<keyword evidence="2" id="KW-0255">Endonuclease</keyword>
<evidence type="ECO:0000313" key="3">
    <source>
        <dbReference type="Proteomes" id="UP001575105"/>
    </source>
</evidence>
<dbReference type="EC" id="3.1.-.-" evidence="2"/>
<dbReference type="InterPro" id="IPR004843">
    <property type="entry name" value="Calcineurin-like_PHP"/>
</dbReference>
<dbReference type="SUPFAM" id="SSF56300">
    <property type="entry name" value="Metallo-dependent phosphatases"/>
    <property type="match status" value="1"/>
</dbReference>
<protein>
    <submittedName>
        <fullName evidence="2">Ligase-associated DNA damage response endonuclease PdeM</fullName>
        <ecNumber evidence="2">3.1.-.-</ecNumber>
    </submittedName>
</protein>
<dbReference type="GO" id="GO:0016787">
    <property type="term" value="F:hydrolase activity"/>
    <property type="evidence" value="ECO:0007669"/>
    <property type="project" value="UniProtKB-KW"/>
</dbReference>
<keyword evidence="3" id="KW-1185">Reference proteome</keyword>
<proteinExistence type="predicted"/>
<dbReference type="PANTHER" id="PTHR39323:SF1">
    <property type="entry name" value="BLR1149 PROTEIN"/>
    <property type="match status" value="1"/>
</dbReference>
<comment type="caution">
    <text evidence="2">The sequence shown here is derived from an EMBL/GenBank/DDBJ whole genome shotgun (WGS) entry which is preliminary data.</text>
</comment>
<dbReference type="GO" id="GO:0004519">
    <property type="term" value="F:endonuclease activity"/>
    <property type="evidence" value="ECO:0007669"/>
    <property type="project" value="UniProtKB-KW"/>
</dbReference>
<keyword evidence="2" id="KW-0540">Nuclease</keyword>
<dbReference type="InterPro" id="IPR026336">
    <property type="entry name" value="PdeM-like"/>
</dbReference>
<keyword evidence="2" id="KW-0436">Ligase</keyword>
<dbReference type="NCBIfam" id="TIGR04123">
    <property type="entry name" value="P_estr_lig_assc"/>
    <property type="match status" value="1"/>
</dbReference>
<reference evidence="2 3" key="1">
    <citation type="submission" date="2024-08" db="EMBL/GenBank/DDBJ databases">
        <title>Whole-genome sequencing of halo(alkali)philic microorganisms from hypersaline lakes.</title>
        <authorList>
            <person name="Sorokin D.Y."/>
            <person name="Merkel A.Y."/>
            <person name="Messina E."/>
            <person name="Yakimov M."/>
        </authorList>
    </citation>
    <scope>NUCLEOTIDE SEQUENCE [LARGE SCALE GENOMIC DNA]</scope>
    <source>
        <strain evidence="2 3">AB-hyl4</strain>
    </source>
</reference>